<dbReference type="EMBL" id="JBIMSP010000133">
    <property type="protein sequence ID" value="MFH5246048.1"/>
    <property type="molecule type" value="Genomic_DNA"/>
</dbReference>
<comment type="caution">
    <text evidence="2">The sequence shown here is derived from an EMBL/GenBank/DDBJ whole genome shotgun (WGS) entry which is preliminary data.</text>
</comment>
<dbReference type="Proteomes" id="UP001609176">
    <property type="component" value="Unassembled WGS sequence"/>
</dbReference>
<evidence type="ECO:0000313" key="2">
    <source>
        <dbReference type="EMBL" id="MFH5246048.1"/>
    </source>
</evidence>
<feature type="transmembrane region" description="Helical" evidence="1">
    <location>
        <begin position="482"/>
        <end position="502"/>
    </location>
</feature>
<dbReference type="RefSeq" id="WP_395126709.1">
    <property type="nucleotide sequence ID" value="NZ_JBIMSP010000133.1"/>
</dbReference>
<proteinExistence type="predicted"/>
<name>A0ABW7KUD6_9NOCA</name>
<reference evidence="2 3" key="1">
    <citation type="submission" date="2024-10" db="EMBL/GenBank/DDBJ databases">
        <authorList>
            <person name="Riesco R."/>
        </authorList>
    </citation>
    <scope>NUCLEOTIDE SEQUENCE [LARGE SCALE GENOMIC DNA]</scope>
    <source>
        <strain evidence="2 3">NCIMB 15448</strain>
    </source>
</reference>
<protein>
    <submittedName>
        <fullName evidence="2">Uncharacterized protein</fullName>
    </submittedName>
</protein>
<evidence type="ECO:0000256" key="1">
    <source>
        <dbReference type="SAM" id="Phobius"/>
    </source>
</evidence>
<sequence>MNNNSVLLDFAPLAQVRQDISRLREGGWDISDGIRSVTATLAPAANPEAALNQLVALQPAALNVEVTGSRAGSSIVIRLVNTIPEITETKIAEPRSVFDQRIDQDNAYKAIEGDAQAALKLPMEWSVRATFVFSTLVDLPDLVSLSVSMYSTTVTQHILAINSINIHTLLNNDNFTIFAALDTPETAHLGMVALAGVPESLGISEPIRVTPATALAGESSDGPLPPPGALLRDARVPAPAIWEVAAVHLKTLAAELVWRTLATSESIDGNKVVLTFVGYKKSSFAIPATGAWDSQHVNDTLALRQWALHDPSPDRLLAVRQVTSLYDGGASPFNYAKDIQASAEIIYVGLRSDAVAEAVKSSREAHAQAQEAARQTVKNATEMLKGATERVLATLIAVGAVLMANAGRVLPDNIGRLLIILVAIFLSLLAVASIVVEGPLLALPANKLKPDLVHQAGLLTDDQRNGIDLLPSLEAARCRIKIVRWCVPSAYIAFAVLLVAFGHPGQYN</sequence>
<gene>
    <name evidence="2" type="ORF">ACHIPV_29940</name>
</gene>
<organism evidence="2 3">
    <name type="scientific">Antrihabitans spumae</name>
    <dbReference type="NCBI Taxonomy" id="3373370"/>
    <lineage>
        <taxon>Bacteria</taxon>
        <taxon>Bacillati</taxon>
        <taxon>Actinomycetota</taxon>
        <taxon>Actinomycetes</taxon>
        <taxon>Mycobacteriales</taxon>
        <taxon>Nocardiaceae</taxon>
        <taxon>Antrihabitans</taxon>
    </lineage>
</organism>
<keyword evidence="1" id="KW-1133">Transmembrane helix</keyword>
<evidence type="ECO:0000313" key="3">
    <source>
        <dbReference type="Proteomes" id="UP001609176"/>
    </source>
</evidence>
<keyword evidence="1" id="KW-0812">Transmembrane</keyword>
<feature type="transmembrane region" description="Helical" evidence="1">
    <location>
        <begin position="391"/>
        <end position="410"/>
    </location>
</feature>
<accession>A0ABW7KUD6</accession>
<feature type="transmembrane region" description="Helical" evidence="1">
    <location>
        <begin position="417"/>
        <end position="436"/>
    </location>
</feature>
<keyword evidence="1" id="KW-0472">Membrane</keyword>